<evidence type="ECO:0000259" key="1">
    <source>
        <dbReference type="Pfam" id="PF02811"/>
    </source>
</evidence>
<protein>
    <recommendedName>
        <fullName evidence="1">PHP domain-containing protein</fullName>
    </recommendedName>
</protein>
<feature type="domain" description="PHP" evidence="1">
    <location>
        <begin position="12"/>
        <end position="209"/>
    </location>
</feature>
<organism evidence="2 3">
    <name type="scientific">Candidatus Roizmanbacteria bacterium GW2011_GWA2_37_7</name>
    <dbReference type="NCBI Taxonomy" id="1618481"/>
    <lineage>
        <taxon>Bacteria</taxon>
        <taxon>Candidatus Roizmaniibacteriota</taxon>
    </lineage>
</organism>
<dbReference type="Proteomes" id="UP000034471">
    <property type="component" value="Unassembled WGS sequence"/>
</dbReference>
<dbReference type="EMBL" id="LBTJ01000015">
    <property type="protein sequence ID" value="KKQ38211.1"/>
    <property type="molecule type" value="Genomic_DNA"/>
</dbReference>
<comment type="caution">
    <text evidence="2">The sequence shown here is derived from an EMBL/GenBank/DDBJ whole genome shotgun (WGS) entry which is preliminary data.</text>
</comment>
<dbReference type="GO" id="GO:0005829">
    <property type="term" value="C:cytosol"/>
    <property type="evidence" value="ECO:0007669"/>
    <property type="project" value="TreeGrafter"/>
</dbReference>
<gene>
    <name evidence="2" type="ORF">US54_C0015G0009</name>
</gene>
<dbReference type="SUPFAM" id="SSF89550">
    <property type="entry name" value="PHP domain-like"/>
    <property type="match status" value="1"/>
</dbReference>
<dbReference type="InterPro" id="IPR016195">
    <property type="entry name" value="Pol/histidinol_Pase-like"/>
</dbReference>
<sequence length="281" mass="32008">MSIENEFWKRQDVQFHTTFSDGKDGIEEMIQSAINSGVRSLIITDHACGWQNSDGSLDEFFNSSDEYQKYLSLIDFMKKKYANEIKLFSGLEIEVGINGEFKLADGIRSTSTVSSETKFGVDIILGAIHSESFEEDCIKFGIAQNDRRSILIQNMIAVVKNKLVDVFAHPFQAIHGQFSDNLMQDESKAVLNALLKEWASGHQIYFEINGKKWPSYEQWAYNKYESGEMETNDKVFLKFYKDHGGQFVFGSDAHSTTGFDRTDFSIADSLELTEDDQHVFV</sequence>
<dbReference type="GO" id="GO:0042578">
    <property type="term" value="F:phosphoric ester hydrolase activity"/>
    <property type="evidence" value="ECO:0007669"/>
    <property type="project" value="TreeGrafter"/>
</dbReference>
<proteinExistence type="predicted"/>
<dbReference type="GO" id="GO:0008270">
    <property type="term" value="F:zinc ion binding"/>
    <property type="evidence" value="ECO:0007669"/>
    <property type="project" value="TreeGrafter"/>
</dbReference>
<evidence type="ECO:0000313" key="2">
    <source>
        <dbReference type="EMBL" id="KKQ38211.1"/>
    </source>
</evidence>
<name>A0A0G0KCA7_9BACT</name>
<dbReference type="PANTHER" id="PTHR36928">
    <property type="entry name" value="PHOSPHATASE YCDX-RELATED"/>
    <property type="match status" value="1"/>
</dbReference>
<dbReference type="PANTHER" id="PTHR36928:SF1">
    <property type="entry name" value="PHOSPHATASE YCDX-RELATED"/>
    <property type="match status" value="1"/>
</dbReference>
<dbReference type="STRING" id="1618481.US54_C0015G0009"/>
<dbReference type="Pfam" id="PF02811">
    <property type="entry name" value="PHP"/>
    <property type="match status" value="1"/>
</dbReference>
<dbReference type="AlphaFoldDB" id="A0A0G0KCA7"/>
<dbReference type="Gene3D" id="3.20.20.140">
    <property type="entry name" value="Metal-dependent hydrolases"/>
    <property type="match status" value="1"/>
</dbReference>
<dbReference type="InterPro" id="IPR004013">
    <property type="entry name" value="PHP_dom"/>
</dbReference>
<dbReference type="InterPro" id="IPR050243">
    <property type="entry name" value="PHP_phosphatase"/>
</dbReference>
<reference evidence="2 3" key="1">
    <citation type="journal article" date="2015" name="Nature">
        <title>rRNA introns, odd ribosomes, and small enigmatic genomes across a large radiation of phyla.</title>
        <authorList>
            <person name="Brown C.T."/>
            <person name="Hug L.A."/>
            <person name="Thomas B.C."/>
            <person name="Sharon I."/>
            <person name="Castelle C.J."/>
            <person name="Singh A."/>
            <person name="Wilkins M.J."/>
            <person name="Williams K.H."/>
            <person name="Banfield J.F."/>
        </authorList>
    </citation>
    <scope>NUCLEOTIDE SEQUENCE [LARGE SCALE GENOMIC DNA]</scope>
</reference>
<accession>A0A0G0KCA7</accession>
<evidence type="ECO:0000313" key="3">
    <source>
        <dbReference type="Proteomes" id="UP000034471"/>
    </source>
</evidence>